<evidence type="ECO:0000256" key="1">
    <source>
        <dbReference type="ARBA" id="ARBA00005417"/>
    </source>
</evidence>
<evidence type="ECO:0000259" key="5">
    <source>
        <dbReference type="PROSITE" id="PS50893"/>
    </source>
</evidence>
<dbReference type="PANTHER" id="PTHR46743:SF2">
    <property type="entry name" value="TEICHOIC ACIDS EXPORT ATP-BINDING PROTEIN TAGH"/>
    <property type="match status" value="1"/>
</dbReference>
<comment type="similarity">
    <text evidence="1">Belongs to the ABC transporter superfamily.</text>
</comment>
<protein>
    <submittedName>
        <fullName evidence="6">ATP-binding cassette domain-containing protein</fullName>
    </submittedName>
</protein>
<dbReference type="EMBL" id="JABWQP010000002">
    <property type="protein sequence ID" value="MBC3340803.1"/>
    <property type="molecule type" value="Genomic_DNA"/>
</dbReference>
<dbReference type="EMBL" id="JABWQP020000002">
    <property type="protein sequence ID" value="MBV4485765.1"/>
    <property type="molecule type" value="Genomic_DNA"/>
</dbReference>
<dbReference type="SUPFAM" id="SSF53448">
    <property type="entry name" value="Nucleotide-diphospho-sugar transferases"/>
    <property type="match status" value="1"/>
</dbReference>
<dbReference type="InterPro" id="IPR027417">
    <property type="entry name" value="P-loop_NTPase"/>
</dbReference>
<keyword evidence="3" id="KW-0547">Nucleotide-binding</keyword>
<dbReference type="GO" id="GO:0140359">
    <property type="term" value="F:ABC-type transporter activity"/>
    <property type="evidence" value="ECO:0007669"/>
    <property type="project" value="InterPro"/>
</dbReference>
<reference evidence="7" key="3">
    <citation type="submission" date="2021-06" db="EMBL/GenBank/DDBJ databases">
        <title>Updating the genus Pseudomonas: Description of 43 new species and partition of the Pseudomonas putida group.</title>
        <authorList>
            <person name="Girard L."/>
            <person name="Lood C."/>
            <person name="Vandamme P."/>
            <person name="Rokni-Zadeh H."/>
            <person name="Van Noort V."/>
            <person name="Hofte M."/>
            <person name="Lavigne R."/>
            <person name="De Mot R."/>
        </authorList>
    </citation>
    <scope>NUCLEOTIDE SEQUENCE</scope>
    <source>
        <strain evidence="7">SWRI153</strain>
    </source>
</reference>
<dbReference type="InterPro" id="IPR015860">
    <property type="entry name" value="ABC_transpr_TagH-like"/>
</dbReference>
<keyword evidence="4 6" id="KW-0067">ATP-binding</keyword>
<dbReference type="GO" id="GO:0016020">
    <property type="term" value="C:membrane"/>
    <property type="evidence" value="ECO:0007669"/>
    <property type="project" value="InterPro"/>
</dbReference>
<gene>
    <name evidence="7" type="ORF">HU727_009225</name>
    <name evidence="6" type="ORF">HU727_04050</name>
</gene>
<accession>A0A923F1Z2</accession>
<name>A0A923F1Z2_9PSED</name>
<dbReference type="InterPro" id="IPR029439">
    <property type="entry name" value="Wzt_C"/>
</dbReference>
<dbReference type="Pfam" id="PF00005">
    <property type="entry name" value="ABC_tran"/>
    <property type="match status" value="1"/>
</dbReference>
<dbReference type="InterPro" id="IPR003439">
    <property type="entry name" value="ABC_transporter-like_ATP-bd"/>
</dbReference>
<dbReference type="InterPro" id="IPR003593">
    <property type="entry name" value="AAA+_ATPase"/>
</dbReference>
<evidence type="ECO:0000313" key="8">
    <source>
        <dbReference type="Proteomes" id="UP000648816"/>
    </source>
</evidence>
<dbReference type="SMART" id="SM00382">
    <property type="entry name" value="AAA"/>
    <property type="match status" value="1"/>
</dbReference>
<dbReference type="InterPro" id="IPR050683">
    <property type="entry name" value="Bact_Polysacc_Export_ATP-bd"/>
</dbReference>
<keyword evidence="8" id="KW-1185">Reference proteome</keyword>
<dbReference type="Proteomes" id="UP000648816">
    <property type="component" value="Unassembled WGS sequence"/>
</dbReference>
<dbReference type="CDD" id="cd03220">
    <property type="entry name" value="ABC_KpsT_Wzt"/>
    <property type="match status" value="1"/>
</dbReference>
<reference evidence="6" key="2">
    <citation type="submission" date="2020-07" db="EMBL/GenBank/DDBJ databases">
        <authorList>
            <person name="Lood C."/>
            <person name="Girard L."/>
        </authorList>
    </citation>
    <scope>NUCLEOTIDE SEQUENCE</scope>
    <source>
        <strain evidence="6">SWRI153</strain>
    </source>
</reference>
<dbReference type="InterPro" id="IPR029044">
    <property type="entry name" value="Nucleotide-diphossugar_trans"/>
</dbReference>
<reference evidence="6 8" key="1">
    <citation type="journal article" date="2020" name="Microorganisms">
        <title>Reliable Identification of Environmental Pseudomonas Isolates Using the rpoD Gene.</title>
        <authorList>
            <consortium name="The Broad Institute Genome Sequencing Platform"/>
            <person name="Girard L."/>
            <person name="Lood C."/>
            <person name="Rokni-Zadeh H."/>
            <person name="van Noort V."/>
            <person name="Lavigne R."/>
            <person name="De Mot R."/>
        </authorList>
    </citation>
    <scope>NUCLEOTIDE SEQUENCE</scope>
    <source>
        <strain evidence="6 8">SWRI153</strain>
    </source>
</reference>
<dbReference type="PANTHER" id="PTHR46743">
    <property type="entry name" value="TEICHOIC ACIDS EXPORT ATP-BINDING PROTEIN TAGH"/>
    <property type="match status" value="1"/>
</dbReference>
<organism evidence="6">
    <name type="scientific">Pseudomonas khorasanensis</name>
    <dbReference type="NCBI Taxonomy" id="2745508"/>
    <lineage>
        <taxon>Bacteria</taxon>
        <taxon>Pseudomonadati</taxon>
        <taxon>Pseudomonadota</taxon>
        <taxon>Gammaproteobacteria</taxon>
        <taxon>Pseudomonadales</taxon>
        <taxon>Pseudomonadaceae</taxon>
        <taxon>Pseudomonas</taxon>
    </lineage>
</organism>
<dbReference type="AlphaFoldDB" id="A0A923F1Z2"/>
<dbReference type="PROSITE" id="PS50893">
    <property type="entry name" value="ABC_TRANSPORTER_2"/>
    <property type="match status" value="1"/>
</dbReference>
<dbReference type="GO" id="GO:0016887">
    <property type="term" value="F:ATP hydrolysis activity"/>
    <property type="evidence" value="ECO:0007669"/>
    <property type="project" value="InterPro"/>
</dbReference>
<feature type="domain" description="ABC transporter" evidence="5">
    <location>
        <begin position="37"/>
        <end position="258"/>
    </location>
</feature>
<evidence type="ECO:0000256" key="4">
    <source>
        <dbReference type="ARBA" id="ARBA00022840"/>
    </source>
</evidence>
<dbReference type="Gene3D" id="2.70.50.60">
    <property type="entry name" value="abc- transporter (atp binding component) like domain"/>
    <property type="match status" value="1"/>
</dbReference>
<dbReference type="Gene3D" id="3.90.550.10">
    <property type="entry name" value="Spore Coat Polysaccharide Biosynthesis Protein SpsA, Chain A"/>
    <property type="match status" value="1"/>
</dbReference>
<evidence type="ECO:0000256" key="3">
    <source>
        <dbReference type="ARBA" id="ARBA00022741"/>
    </source>
</evidence>
<keyword evidence="2" id="KW-0813">Transport</keyword>
<comment type="caution">
    <text evidence="6">The sequence shown here is derived from an EMBL/GenBank/DDBJ whole genome shotgun (WGS) entry which is preliminary data.</text>
</comment>
<dbReference type="Pfam" id="PF13704">
    <property type="entry name" value="Glyco_tranf_2_4"/>
    <property type="match status" value="1"/>
</dbReference>
<evidence type="ECO:0000313" key="7">
    <source>
        <dbReference type="EMBL" id="MBV4485765.1"/>
    </source>
</evidence>
<evidence type="ECO:0000313" key="6">
    <source>
        <dbReference type="EMBL" id="MBC3340803.1"/>
    </source>
</evidence>
<evidence type="ECO:0000256" key="2">
    <source>
        <dbReference type="ARBA" id="ARBA00022448"/>
    </source>
</evidence>
<dbReference type="GO" id="GO:0005524">
    <property type="term" value="F:ATP binding"/>
    <property type="evidence" value="ECO:0007669"/>
    <property type="project" value="UniProtKB-KW"/>
</dbReference>
<dbReference type="SUPFAM" id="SSF52540">
    <property type="entry name" value="P-loop containing nucleoside triphosphate hydrolases"/>
    <property type="match status" value="1"/>
</dbReference>
<proteinExistence type="inferred from homology"/>
<dbReference type="CDD" id="cd10147">
    <property type="entry name" value="Wzt_C-like"/>
    <property type="match status" value="1"/>
</dbReference>
<dbReference type="Gene3D" id="3.40.50.300">
    <property type="entry name" value="P-loop containing nucleotide triphosphate hydrolases"/>
    <property type="match status" value="1"/>
</dbReference>
<sequence>MSSDQIAIRVTNVNKRYEIYGAPLDRLKQFVLPRVRSREQNGERRKYFDEFWALKDVSFEIKRGETIGVIGRNGSGKSTLLQMICGTLTPTSGEIETRGRIAALLELGSGFNPEFTGRENVYMNAAILGLTKEEIDEKFHDIESFADIGHFLDQPVKTYSSGMVARLAFSVAVQVDPDILVVDEALSVGDMAFQEKSFTRMKKIRDAGTSILFVSHSTSAIRNFCDRAIWLDRGVVRSIGERQSVCDLYQTEMESEIRKENNTPTAALNQPLAAPSVPRAKTISIVSVSIDKPSYKMGEDIWVDVKLAFSDVVPTYGIGLIIYDANEKVVTILSSLRDDLFFSSAKPGVSLVIRNNNFVPGSYRATLSVSDEQGMFSYDKLESCFKFEVDMERSSRGLAKVDGMLRSDHEWIDNAGWSLNEGEALWVRPGLPSRTDDKVPLLVLLRVRNEELILKDTLDHLSTFADYICVYEDASTDSTREILKSCEKVVLIVENNHWQSGIDNRLLSETRHRGMLLDFARLHFDFQWCMCCDADERYIGPIREYVTTSPEMKPEAVRIQLFDAYMTPGDDAPYLPGTPLLNFRRYFGVERRDILMLWQNNDTVKFQGLDAREPVVSGVTDVNFYCQHYGKSLSYEHWDATCDYYSANFPWIPYGEKWSKRKGHALHDLSDFGRELHQWCVTLFENSIKIN</sequence>